<keyword evidence="1" id="KW-0812">Transmembrane</keyword>
<proteinExistence type="predicted"/>
<name>A0A412ARF2_9FIRM</name>
<dbReference type="AlphaFoldDB" id="A0A412ARF2"/>
<reference evidence="2 3" key="1">
    <citation type="submission" date="2018-08" db="EMBL/GenBank/DDBJ databases">
        <title>A genome reference for cultivated species of the human gut microbiota.</title>
        <authorList>
            <person name="Zou Y."/>
            <person name="Xue W."/>
            <person name="Luo G."/>
        </authorList>
    </citation>
    <scope>NUCLEOTIDE SEQUENCE [LARGE SCALE GENOMIC DNA]</scope>
    <source>
        <strain evidence="2 3">AF28-26</strain>
    </source>
</reference>
<dbReference type="Proteomes" id="UP000284751">
    <property type="component" value="Unassembled WGS sequence"/>
</dbReference>
<feature type="transmembrane region" description="Helical" evidence="1">
    <location>
        <begin position="5"/>
        <end position="23"/>
    </location>
</feature>
<feature type="transmembrane region" description="Helical" evidence="1">
    <location>
        <begin position="63"/>
        <end position="84"/>
    </location>
</feature>
<feature type="transmembrane region" description="Helical" evidence="1">
    <location>
        <begin position="35"/>
        <end position="56"/>
    </location>
</feature>
<evidence type="ECO:0000313" key="3">
    <source>
        <dbReference type="Proteomes" id="UP000284751"/>
    </source>
</evidence>
<organism evidence="2 3">
    <name type="scientific">[Clostridium] leptum</name>
    <dbReference type="NCBI Taxonomy" id="1535"/>
    <lineage>
        <taxon>Bacteria</taxon>
        <taxon>Bacillati</taxon>
        <taxon>Bacillota</taxon>
        <taxon>Clostridia</taxon>
        <taxon>Eubacteriales</taxon>
        <taxon>Oscillospiraceae</taxon>
        <taxon>Oscillospiraceae incertae sedis</taxon>
    </lineage>
</organism>
<evidence type="ECO:0000256" key="1">
    <source>
        <dbReference type="SAM" id="Phobius"/>
    </source>
</evidence>
<accession>A0A412ARF2</accession>
<sequence>MKKVIISFIIYMVSCITIRLIGKSLNLLGVTWYEIIGWLITGSLFSLTLWFIGTLVKNKEKVIGKIFCIAAGVFWVLGFVMVSVDLEDLLLKLNGMR</sequence>
<evidence type="ECO:0000313" key="2">
    <source>
        <dbReference type="EMBL" id="RGQ33532.1"/>
    </source>
</evidence>
<keyword evidence="1" id="KW-0472">Membrane</keyword>
<keyword evidence="1" id="KW-1133">Transmembrane helix</keyword>
<comment type="caution">
    <text evidence="2">The sequence shown here is derived from an EMBL/GenBank/DDBJ whole genome shotgun (WGS) entry which is preliminary data.</text>
</comment>
<protein>
    <submittedName>
        <fullName evidence="2">Uncharacterized protein</fullName>
    </submittedName>
</protein>
<dbReference type="EMBL" id="QRTC01000098">
    <property type="protein sequence ID" value="RGQ33532.1"/>
    <property type="molecule type" value="Genomic_DNA"/>
</dbReference>
<gene>
    <name evidence="2" type="ORF">DWY99_14005</name>
</gene>